<dbReference type="PANTHER" id="PTHR44147">
    <property type="entry name" value="DEHYDROGENASE/REDUCTASE SDR FAMILY MEMBER 1"/>
    <property type="match status" value="1"/>
</dbReference>
<dbReference type="AlphaFoldDB" id="A0AA39HA20"/>
<dbReference type="SUPFAM" id="SSF51735">
    <property type="entry name" value="NAD(P)-binding Rossmann-fold domains"/>
    <property type="match status" value="1"/>
</dbReference>
<name>A0AA39HA20_9BILA</name>
<dbReference type="InterPro" id="IPR002347">
    <property type="entry name" value="SDR_fam"/>
</dbReference>
<comment type="caution">
    <text evidence="1">The sequence shown here is derived from an EMBL/GenBank/DDBJ whole genome shotgun (WGS) entry which is preliminary data.</text>
</comment>
<protein>
    <submittedName>
        <fullName evidence="1">Uncharacterized protein</fullName>
    </submittedName>
</protein>
<gene>
    <name evidence="1" type="ORF">QR680_016024</name>
</gene>
<dbReference type="PRINTS" id="PR00081">
    <property type="entry name" value="GDHRDH"/>
</dbReference>
<dbReference type="Proteomes" id="UP001175271">
    <property type="component" value="Unassembled WGS sequence"/>
</dbReference>
<dbReference type="EMBL" id="JAUCMV010000004">
    <property type="protein sequence ID" value="KAK0401880.1"/>
    <property type="molecule type" value="Genomic_DNA"/>
</dbReference>
<proteinExistence type="predicted"/>
<dbReference type="InterPro" id="IPR036291">
    <property type="entry name" value="NAD(P)-bd_dom_sf"/>
</dbReference>
<dbReference type="PANTHER" id="PTHR44147:SF2">
    <property type="entry name" value="DEHYDROGENASE_REDUCTASE SDR FAMILY MEMBER 1"/>
    <property type="match status" value="1"/>
</dbReference>
<reference evidence="1" key="1">
    <citation type="submission" date="2023-06" db="EMBL/GenBank/DDBJ databases">
        <title>Genomic analysis of the entomopathogenic nematode Steinernema hermaphroditum.</title>
        <authorList>
            <person name="Schwarz E.M."/>
            <person name="Heppert J.K."/>
            <person name="Baniya A."/>
            <person name="Schwartz H.T."/>
            <person name="Tan C.-H."/>
            <person name="Antoshechkin I."/>
            <person name="Sternberg P.W."/>
            <person name="Goodrich-Blair H."/>
            <person name="Dillman A.R."/>
        </authorList>
    </citation>
    <scope>NUCLEOTIDE SEQUENCE</scope>
    <source>
        <strain evidence="1">PS9179</strain>
        <tissue evidence="1">Whole animal</tissue>
    </source>
</reference>
<keyword evidence="2" id="KW-1185">Reference proteome</keyword>
<accession>A0AA39HA20</accession>
<dbReference type="Gene3D" id="3.40.50.720">
    <property type="entry name" value="NAD(P)-binding Rossmann-like Domain"/>
    <property type="match status" value="1"/>
</dbReference>
<evidence type="ECO:0000313" key="1">
    <source>
        <dbReference type="EMBL" id="KAK0401880.1"/>
    </source>
</evidence>
<sequence length="303" mass="32671">MASRLAGKVALVTGASRGIGKGIALQLGQAGATVYVTGRPAAKQESISKKLQLPTLEQTAKEITSRGGKGIAVYCDHSDSTDIKKLFQRIAKEQNNQLDILVNNAFSAVLTISKSIGTKFYDLDPNIFDEINNVGLKNHYTCSVYAAKLMVPKKSGLIVTVSSSGGLSHLFNTAYGVGKAGKDRMAADMAHELIDSNVCSVSLWPGPVKTEIIERTVLVANKHPNYKFFSEGETIVFSGKCVVALATDEKAMEMTGQILTTSRLARHYSLFDEDRAQPSDPRVEEHGDVLEAINSVRAPKAKL</sequence>
<organism evidence="1 2">
    <name type="scientific">Steinernema hermaphroditum</name>
    <dbReference type="NCBI Taxonomy" id="289476"/>
    <lineage>
        <taxon>Eukaryota</taxon>
        <taxon>Metazoa</taxon>
        <taxon>Ecdysozoa</taxon>
        <taxon>Nematoda</taxon>
        <taxon>Chromadorea</taxon>
        <taxon>Rhabditida</taxon>
        <taxon>Tylenchina</taxon>
        <taxon>Panagrolaimomorpha</taxon>
        <taxon>Strongyloidoidea</taxon>
        <taxon>Steinernematidae</taxon>
        <taxon>Steinernema</taxon>
    </lineage>
</organism>
<dbReference type="Pfam" id="PF00106">
    <property type="entry name" value="adh_short"/>
    <property type="match status" value="1"/>
</dbReference>
<evidence type="ECO:0000313" key="2">
    <source>
        <dbReference type="Proteomes" id="UP001175271"/>
    </source>
</evidence>